<feature type="binding site" evidence="10">
    <location>
        <position position="927"/>
    </location>
    <ligand>
        <name>Zn(2+)</name>
        <dbReference type="ChEBI" id="CHEBI:29105"/>
    </ligand>
</feature>
<dbReference type="InterPro" id="IPR001412">
    <property type="entry name" value="aa-tRNA-synth_I_CS"/>
</dbReference>
<evidence type="ECO:0000256" key="6">
    <source>
        <dbReference type="ARBA" id="ARBA00022917"/>
    </source>
</evidence>
<dbReference type="Gene3D" id="3.40.50.620">
    <property type="entry name" value="HUPs"/>
    <property type="match status" value="2"/>
</dbReference>
<keyword evidence="4 10" id="KW-0547">Nucleotide-binding</keyword>
<evidence type="ECO:0000256" key="10">
    <source>
        <dbReference type="HAMAP-Rule" id="MF_02002"/>
    </source>
</evidence>
<dbReference type="Gene3D" id="3.90.740.10">
    <property type="entry name" value="Valyl/Leucyl/Isoleucyl-tRNA synthetase, editing domain"/>
    <property type="match status" value="1"/>
</dbReference>
<dbReference type="SUPFAM" id="SSF50677">
    <property type="entry name" value="ValRS/IleRS/LeuRS editing domain"/>
    <property type="match status" value="1"/>
</dbReference>
<dbReference type="PROSITE" id="PS00178">
    <property type="entry name" value="AA_TRNA_LIGASE_I"/>
    <property type="match status" value="1"/>
</dbReference>
<evidence type="ECO:0000256" key="4">
    <source>
        <dbReference type="ARBA" id="ARBA00022741"/>
    </source>
</evidence>
<evidence type="ECO:0000259" key="11">
    <source>
        <dbReference type="Pfam" id="PF00133"/>
    </source>
</evidence>
<gene>
    <name evidence="10 13" type="primary">ileS</name>
    <name evidence="13" type="ORF">FZC34_00560</name>
</gene>
<feature type="short sequence motif" description="'KMSKS' region" evidence="10">
    <location>
        <begin position="599"/>
        <end position="603"/>
    </location>
</feature>
<keyword evidence="6 10" id="KW-0648">Protein biosynthesis</keyword>
<keyword evidence="2 10" id="KW-0963">Cytoplasm</keyword>
<dbReference type="PRINTS" id="PR00984">
    <property type="entry name" value="TRNASYNTHILE"/>
</dbReference>
<dbReference type="Pfam" id="PF08264">
    <property type="entry name" value="Anticodon_1"/>
    <property type="match status" value="1"/>
</dbReference>
<dbReference type="InterPro" id="IPR050081">
    <property type="entry name" value="Ile-tRNA_ligase"/>
</dbReference>
<keyword evidence="10" id="KW-0479">Metal-binding</keyword>
<dbReference type="InterPro" id="IPR009080">
    <property type="entry name" value="tRNAsynth_Ia_anticodon-bd"/>
</dbReference>
<feature type="short sequence motif" description="'HIGH' region" evidence="10">
    <location>
        <begin position="57"/>
        <end position="67"/>
    </location>
</feature>
<feature type="domain" description="Methionyl/Valyl/Leucyl/Isoleucyl-tRNA synthetase anticodon-binding" evidence="12">
    <location>
        <begin position="678"/>
        <end position="831"/>
    </location>
</feature>
<dbReference type="InterPro" id="IPR033708">
    <property type="entry name" value="Anticodon_Ile_BEm"/>
</dbReference>
<protein>
    <recommendedName>
        <fullName evidence="10">Isoleucine--tRNA ligase</fullName>
        <ecNumber evidence="10">6.1.1.5</ecNumber>
    </recommendedName>
    <alternativeName>
        <fullName evidence="10">Isoleucyl-tRNA synthetase</fullName>
        <shortName evidence="10">IleRS</shortName>
    </alternativeName>
</protein>
<dbReference type="NCBIfam" id="TIGR00392">
    <property type="entry name" value="ileS"/>
    <property type="match status" value="1"/>
</dbReference>
<dbReference type="Gene3D" id="1.10.730.20">
    <property type="match status" value="1"/>
</dbReference>
<evidence type="ECO:0000313" key="14">
    <source>
        <dbReference type="Proteomes" id="UP000325004"/>
    </source>
</evidence>
<keyword evidence="14" id="KW-1185">Reference proteome</keyword>
<evidence type="ECO:0000259" key="12">
    <source>
        <dbReference type="Pfam" id="PF08264"/>
    </source>
</evidence>
<accession>A0A5C0UFJ3</accession>
<dbReference type="EMBL" id="CP043316">
    <property type="protein sequence ID" value="QEK38413.1"/>
    <property type="molecule type" value="Genomic_DNA"/>
</dbReference>
<dbReference type="HAMAP" id="MF_02002">
    <property type="entry name" value="Ile_tRNA_synth_type1"/>
    <property type="match status" value="1"/>
</dbReference>
<dbReference type="GO" id="GO:0000049">
    <property type="term" value="F:tRNA binding"/>
    <property type="evidence" value="ECO:0007669"/>
    <property type="project" value="InterPro"/>
</dbReference>
<dbReference type="GO" id="GO:0008270">
    <property type="term" value="F:zinc ion binding"/>
    <property type="evidence" value="ECO:0007669"/>
    <property type="project" value="UniProtKB-UniRule"/>
</dbReference>
<keyword evidence="7 10" id="KW-0030">Aminoacyl-tRNA synthetase</keyword>
<dbReference type="GO" id="GO:0006428">
    <property type="term" value="P:isoleucyl-tRNA aminoacylation"/>
    <property type="evidence" value="ECO:0007669"/>
    <property type="project" value="UniProtKB-UniRule"/>
</dbReference>
<dbReference type="GO" id="GO:0002161">
    <property type="term" value="F:aminoacyl-tRNA deacylase activity"/>
    <property type="evidence" value="ECO:0007669"/>
    <property type="project" value="InterPro"/>
</dbReference>
<dbReference type="InterPro" id="IPR014729">
    <property type="entry name" value="Rossmann-like_a/b/a_fold"/>
</dbReference>
<evidence type="ECO:0000256" key="5">
    <source>
        <dbReference type="ARBA" id="ARBA00022840"/>
    </source>
</evidence>
<dbReference type="InterPro" id="IPR013155">
    <property type="entry name" value="M/V/L/I-tRNA-synth_anticd-bd"/>
</dbReference>
<comment type="subunit">
    <text evidence="10">Monomer.</text>
</comment>
<dbReference type="SUPFAM" id="SSF52374">
    <property type="entry name" value="Nucleotidylyl transferase"/>
    <property type="match status" value="1"/>
</dbReference>
<dbReference type="EC" id="6.1.1.5" evidence="10"/>
<feature type="binding site" evidence="10">
    <location>
        <position position="602"/>
    </location>
    <ligand>
        <name>ATP</name>
        <dbReference type="ChEBI" id="CHEBI:30616"/>
    </ligand>
</feature>
<dbReference type="InterPro" id="IPR009008">
    <property type="entry name" value="Val/Leu/Ile-tRNA-synth_edit"/>
</dbReference>
<comment type="function">
    <text evidence="8 10">Catalyzes the attachment of isoleucine to tRNA(Ile). As IleRS can inadvertently accommodate and process structurally similar amino acids such as valine, to avoid such errors it has two additional distinct tRNA(Ile)-dependent editing activities. One activity is designated as 'pretransfer' editing and involves the hydrolysis of activated Val-AMP. The other activity is designated 'posttransfer' editing and involves deacylation of mischarged Val-tRNA(Ile).</text>
</comment>
<keyword evidence="3 10" id="KW-0436">Ligase</keyword>
<dbReference type="Proteomes" id="UP000325004">
    <property type="component" value="Chromosome"/>
</dbReference>
<dbReference type="PANTHER" id="PTHR42765:SF1">
    <property type="entry name" value="ISOLEUCINE--TRNA LIGASE, MITOCHONDRIAL"/>
    <property type="match status" value="1"/>
</dbReference>
<dbReference type="Pfam" id="PF00133">
    <property type="entry name" value="tRNA-synt_1"/>
    <property type="match status" value="1"/>
</dbReference>
<keyword evidence="10" id="KW-0862">Zinc</keyword>
<evidence type="ECO:0000256" key="9">
    <source>
        <dbReference type="ARBA" id="ARBA00048359"/>
    </source>
</evidence>
<comment type="similarity">
    <text evidence="1 10">Belongs to the class-I aminoacyl-tRNA synthetase family. IleS type 1 subfamily.</text>
</comment>
<feature type="binding site" evidence="10">
    <location>
        <position position="558"/>
    </location>
    <ligand>
        <name>L-isoleucyl-5'-AMP</name>
        <dbReference type="ChEBI" id="CHEBI:178002"/>
    </ligand>
</feature>
<dbReference type="InterPro" id="IPR023585">
    <property type="entry name" value="Ile-tRNA-ligase_type1"/>
</dbReference>
<feature type="domain" description="Aminoacyl-tRNA synthetase class Ia" evidence="11">
    <location>
        <begin position="22"/>
        <end position="638"/>
    </location>
</feature>
<comment type="catalytic activity">
    <reaction evidence="9 10">
        <text>tRNA(Ile) + L-isoleucine + ATP = L-isoleucyl-tRNA(Ile) + AMP + diphosphate</text>
        <dbReference type="Rhea" id="RHEA:11060"/>
        <dbReference type="Rhea" id="RHEA-COMP:9666"/>
        <dbReference type="Rhea" id="RHEA-COMP:9695"/>
        <dbReference type="ChEBI" id="CHEBI:30616"/>
        <dbReference type="ChEBI" id="CHEBI:33019"/>
        <dbReference type="ChEBI" id="CHEBI:58045"/>
        <dbReference type="ChEBI" id="CHEBI:78442"/>
        <dbReference type="ChEBI" id="CHEBI:78528"/>
        <dbReference type="ChEBI" id="CHEBI:456215"/>
        <dbReference type="EC" id="6.1.1.5"/>
    </reaction>
</comment>
<comment type="subcellular location">
    <subcellularLocation>
        <location evidence="10">Cytoplasm</location>
    </subcellularLocation>
</comment>
<dbReference type="GO" id="GO:0004822">
    <property type="term" value="F:isoleucine-tRNA ligase activity"/>
    <property type="evidence" value="ECO:0007669"/>
    <property type="project" value="UniProtKB-UniRule"/>
</dbReference>
<name>A0A5C0UFJ3_9PROT</name>
<feature type="binding site" evidence="10">
    <location>
        <position position="941"/>
    </location>
    <ligand>
        <name>Zn(2+)</name>
        <dbReference type="ChEBI" id="CHEBI:29105"/>
    </ligand>
</feature>
<dbReference type="SUPFAM" id="SSF47323">
    <property type="entry name" value="Anticodon-binding domain of a subclass of class I aminoacyl-tRNA synthetases"/>
    <property type="match status" value="1"/>
</dbReference>
<evidence type="ECO:0000313" key="13">
    <source>
        <dbReference type="EMBL" id="QEK38413.1"/>
    </source>
</evidence>
<reference evidence="13 14" key="1">
    <citation type="submission" date="2019-08" db="EMBL/GenBank/DDBJ databases">
        <title>Highly reduced genomes of protist endosymbionts show evolutionary convergence.</title>
        <authorList>
            <person name="George E."/>
            <person name="Husnik F."/>
            <person name="Tashyreva D."/>
            <person name="Prokopchuk G."/>
            <person name="Horak A."/>
            <person name="Kwong W.K."/>
            <person name="Lukes J."/>
            <person name="Keeling P.J."/>
        </authorList>
    </citation>
    <scope>NUCLEOTIDE SEQUENCE [LARGE SCALE GENOMIC DNA]</scope>
    <source>
        <strain evidence="13">1604LC</strain>
    </source>
</reference>
<comment type="cofactor">
    <cofactor evidence="10">
        <name>Zn(2+)</name>
        <dbReference type="ChEBI" id="CHEBI:29105"/>
    </cofactor>
    <text evidence="10">Binds 1 zinc ion per subunit.</text>
</comment>
<dbReference type="RefSeq" id="WP_148971529.1">
    <property type="nucleotide sequence ID" value="NZ_CP043316.1"/>
</dbReference>
<feature type="binding site" evidence="10">
    <location>
        <position position="938"/>
    </location>
    <ligand>
        <name>Zn(2+)</name>
        <dbReference type="ChEBI" id="CHEBI:29105"/>
    </ligand>
</feature>
<comment type="domain">
    <text evidence="10">IleRS has two distinct active sites: one for aminoacylation and one for editing. The misactivated valine is translocated from the active site to the editing site, which sterically excludes the correctly activated isoleucine. The single editing site contains two valyl binding pockets, one specific for each substrate (Val-AMP or Val-tRNA(Ile)).</text>
</comment>
<evidence type="ECO:0000256" key="1">
    <source>
        <dbReference type="ARBA" id="ARBA00006887"/>
    </source>
</evidence>
<evidence type="ECO:0000256" key="8">
    <source>
        <dbReference type="ARBA" id="ARBA00025217"/>
    </source>
</evidence>
<feature type="binding site" evidence="10">
    <location>
        <position position="924"/>
    </location>
    <ligand>
        <name>Zn(2+)</name>
        <dbReference type="ChEBI" id="CHEBI:29105"/>
    </ligand>
</feature>
<dbReference type="InterPro" id="IPR002301">
    <property type="entry name" value="Ile-tRNA-ligase"/>
</dbReference>
<proteinExistence type="inferred from homology"/>
<dbReference type="AlphaFoldDB" id="A0A5C0UFJ3"/>
<evidence type="ECO:0000256" key="3">
    <source>
        <dbReference type="ARBA" id="ARBA00022598"/>
    </source>
</evidence>
<dbReference type="CDD" id="cd07960">
    <property type="entry name" value="Anticodon_Ia_Ile_BEm"/>
    <property type="match status" value="1"/>
</dbReference>
<dbReference type="InterPro" id="IPR002300">
    <property type="entry name" value="aa-tRNA-synth_Ia"/>
</dbReference>
<dbReference type="OrthoDB" id="9810365at2"/>
<sequence length="949" mass="109309">MKYPVALPKTTFGIKSKDNQKTLDFWTEISLYSKLKDRNYKLEGRKLGEFLLHDGPPFANGAPHMGHAVNKIMKDIFNRGKAMLGYSINYVPGWDCHGLPIEAAVESELKKSGKRRSELNITEFRKLCFDFASKWVEVQKDGFIKMGVIGDFDNPYKTMNSQLDILKEFHKFVADGLVYRGSKPVMWSCSERTALAEAEVEYYDKKSNSIDVKFEIIKSNNSELNGCKIVIWTTTPWTLPANRAVAYGADFEYVIFSTNEQSDENTLKNDKNNEKLIVAKELYSDFCKRANLDNTKIIRTIVGSDLAGVFCKHPMYDFGFKIEVPVISGHHVILDQGTGLVHTAPSHGEEDFVIGKKYNLDVPELVDEKGKYKPNVPFVGGEDIFESENKIIEELKSRNIIAAHHKIVHSYPHSWRSRKPLIYRVTPQWFMNIAQMKKNALHAVENVNWIPEFGKNRFVSMLENRGDWCVSRQRVWGVPLAILYHNETGEVLKDQSVLDAIQNELGEKGVDAWWSVAEKYAKKYPDYVPVYDILDVWFESGASQAYVLNHKQADVYFEGSDQHRGWFQSSGLQASRNEVRLPYKNLITHGFVVDKQGRKMSKSLGNGVSPIDLIDEYGADLIRLWIASQNYTEDLRWSLEHLNRVKDMEKRFRNTLKYMIGSIQFGYEYDYDSMPLLEKWILHKLYVLNEEFKESINEFTTYKFMRKLFLFCTVDLSAFYLDIRKEILYCDDINESLPKAVRMVLKYTLDCLLRWLAPIMSFAAEEAWHAMSNTDSIHEQVILDLDSQWNNEELDSQVAELRNIRRVVTSALENMRESKEINSSLDAEIVIIAPESGQLFENIVSKVTNRNTMNGKSSEQMSYERVMQEICIVSGLKTFTNIEGFESYNLSLNGSGQFDISQIHEIDDVKNVKVIAKKADGNKCPRCKKVYKNIEELCVRCERVVKLHV</sequence>
<evidence type="ECO:0000256" key="2">
    <source>
        <dbReference type="ARBA" id="ARBA00022490"/>
    </source>
</evidence>
<dbReference type="PANTHER" id="PTHR42765">
    <property type="entry name" value="SOLEUCYL-TRNA SYNTHETASE"/>
    <property type="match status" value="1"/>
</dbReference>
<dbReference type="GO" id="GO:0005524">
    <property type="term" value="F:ATP binding"/>
    <property type="evidence" value="ECO:0007669"/>
    <property type="project" value="UniProtKB-UniRule"/>
</dbReference>
<evidence type="ECO:0000256" key="7">
    <source>
        <dbReference type="ARBA" id="ARBA00023146"/>
    </source>
</evidence>
<keyword evidence="5 10" id="KW-0067">ATP-binding</keyword>
<dbReference type="KEGG" id="cpri:FZC34_00560"/>
<dbReference type="GO" id="GO:0005829">
    <property type="term" value="C:cytosol"/>
    <property type="evidence" value="ECO:0007669"/>
    <property type="project" value="TreeGrafter"/>
</dbReference>
<organism evidence="13 14">
    <name type="scientific">Candidatus Cytomitobacter primus</name>
    <dbReference type="NCBI Taxonomy" id="2066024"/>
    <lineage>
        <taxon>Bacteria</taxon>
        <taxon>Pseudomonadati</taxon>
        <taxon>Pseudomonadota</taxon>
        <taxon>Alphaproteobacteria</taxon>
        <taxon>Holosporales</taxon>
        <taxon>Holosporaceae</taxon>
        <taxon>Candidatus Cytomitobacter</taxon>
    </lineage>
</organism>